<dbReference type="Proteomes" id="UP000031327">
    <property type="component" value="Unassembled WGS sequence"/>
</dbReference>
<evidence type="ECO:0000313" key="2">
    <source>
        <dbReference type="Proteomes" id="UP000031327"/>
    </source>
</evidence>
<dbReference type="AlphaFoldDB" id="A0A0C1Q5H1"/>
<dbReference type="SUPFAM" id="SSF56935">
    <property type="entry name" value="Porins"/>
    <property type="match status" value="1"/>
</dbReference>
<comment type="caution">
    <text evidence="1">The sequence shown here is derived from an EMBL/GenBank/DDBJ whole genome shotgun (WGS) entry which is preliminary data.</text>
</comment>
<organism evidence="1 2">
    <name type="scientific">Pseudoalteromonas luteoviolacea</name>
    <dbReference type="NCBI Taxonomy" id="43657"/>
    <lineage>
        <taxon>Bacteria</taxon>
        <taxon>Pseudomonadati</taxon>
        <taxon>Pseudomonadota</taxon>
        <taxon>Gammaproteobacteria</taxon>
        <taxon>Alteromonadales</taxon>
        <taxon>Pseudoalteromonadaceae</taxon>
        <taxon>Pseudoalteromonas</taxon>
    </lineage>
</organism>
<dbReference type="EMBL" id="JWIC01000010">
    <property type="protein sequence ID" value="KID54760.1"/>
    <property type="molecule type" value="Genomic_DNA"/>
</dbReference>
<gene>
    <name evidence="1" type="ORF">JF50_23055</name>
</gene>
<dbReference type="RefSeq" id="WP_039611657.1">
    <property type="nucleotide sequence ID" value="NZ_JWIC01000010.1"/>
</dbReference>
<name>A0A0C1Q5H1_9GAMM</name>
<evidence type="ECO:0000313" key="1">
    <source>
        <dbReference type="EMBL" id="KID54760.1"/>
    </source>
</evidence>
<dbReference type="OrthoDB" id="197869at2"/>
<sequence>MRLLSLLFLLLSFYSLGEQLKLDGFATVGLVVTDSDTAGIRQHISQPHATYKSELGLTNSSIGGQIEWQANSATQLVGQVLLKDNEEQNIDNIVQMAFLRHSFNANWQVRVGRTGLDLFMMTEHRDIGYTYTYDHPPTEFYAIVPHQNLDGIDIKYTHPLPHGLFSSKFFAGKSTAPIVSDDSFFWDVELKSLYGLVLEWQSYDWTLRANYTATQSGNENEQQKQLQSALALVPDAVWPQKASLLDSLNIIGKRFNYSAIGARYDDSHWFWQSEISYIDSNSQVLKALTAGYISAGFYMDNHTFMATFAQAKSNNRTPQRPLISTPELDLLYNTLIRHTNFYLVDQNTFSLTMRSELSHSLALKVQLEHTAVDSLPSAFYLHRNLTSGDIDNSFNTLGISLNWVF</sequence>
<proteinExistence type="predicted"/>
<reference evidence="1 2" key="1">
    <citation type="submission" date="2014-12" db="EMBL/GenBank/DDBJ databases">
        <title>Draft Genome Sequence of Pseudoalteromonas luteoviolacea HI1.</title>
        <authorList>
            <person name="Asahina A.Y."/>
            <person name="Hadfield M.G."/>
        </authorList>
    </citation>
    <scope>NUCLEOTIDE SEQUENCE [LARGE SCALE GENOMIC DNA]</scope>
    <source>
        <strain evidence="1 2">HI1</strain>
    </source>
</reference>
<protein>
    <submittedName>
        <fullName evidence="1">Uncharacterized protein</fullName>
    </submittedName>
</protein>
<accession>A0A0C1Q5H1</accession>